<reference evidence="1" key="1">
    <citation type="submission" date="2022-07" db="EMBL/GenBank/DDBJ databases">
        <title>Genome Sequence of Phlebia brevispora.</title>
        <authorList>
            <person name="Buettner E."/>
        </authorList>
    </citation>
    <scope>NUCLEOTIDE SEQUENCE</scope>
    <source>
        <strain evidence="1">MPL23</strain>
    </source>
</reference>
<name>A0ACC1RL83_9APHY</name>
<accession>A0ACC1RL83</accession>
<keyword evidence="2" id="KW-1185">Reference proteome</keyword>
<evidence type="ECO:0000313" key="1">
    <source>
        <dbReference type="EMBL" id="KAJ3521949.1"/>
    </source>
</evidence>
<gene>
    <name evidence="1" type="ORF">NM688_g8947</name>
</gene>
<dbReference type="Proteomes" id="UP001148662">
    <property type="component" value="Unassembled WGS sequence"/>
</dbReference>
<evidence type="ECO:0000313" key="2">
    <source>
        <dbReference type="Proteomes" id="UP001148662"/>
    </source>
</evidence>
<proteinExistence type="predicted"/>
<comment type="caution">
    <text evidence="1">The sequence shown here is derived from an EMBL/GenBank/DDBJ whole genome shotgun (WGS) entry which is preliminary data.</text>
</comment>
<protein>
    <submittedName>
        <fullName evidence="1">Uncharacterized protein</fullName>
    </submittedName>
</protein>
<organism evidence="1 2">
    <name type="scientific">Phlebia brevispora</name>
    <dbReference type="NCBI Taxonomy" id="194682"/>
    <lineage>
        <taxon>Eukaryota</taxon>
        <taxon>Fungi</taxon>
        <taxon>Dikarya</taxon>
        <taxon>Basidiomycota</taxon>
        <taxon>Agaricomycotina</taxon>
        <taxon>Agaricomycetes</taxon>
        <taxon>Polyporales</taxon>
        <taxon>Meruliaceae</taxon>
        <taxon>Phlebia</taxon>
    </lineage>
</organism>
<dbReference type="EMBL" id="JANHOG010002580">
    <property type="protein sequence ID" value="KAJ3521949.1"/>
    <property type="molecule type" value="Genomic_DNA"/>
</dbReference>
<sequence length="297" mass="32985">MTPFPKIAQTDRTEDYEYFSDSDLDEEEEDVEFDDARSIWDFNASEADQVMSPEVANQCANSTLEDAASSATATTSNSVAPLEKLRINVENRNAGQLVRGRGRVIVLPDISFNTLQSLVYYLYTGEVSFANLKSQSQSSLFYHCIVPPPGSEPFAYRAPLCSPKSMYRVADKYGLDELKQKAADDIKTKLCAENIFQELFSTVTSTHDEIRSWQVAFACDKNIYETMAMNISPWISRVATGELAHCEPVVSDLIKQMAQNMKSASTPSPSEGKPKGKPRSGKQQDGPIGPWEHPELA</sequence>